<comment type="caution">
    <text evidence="2">The sequence shown here is derived from an EMBL/GenBank/DDBJ whole genome shotgun (WGS) entry which is preliminary data.</text>
</comment>
<protein>
    <recommendedName>
        <fullName evidence="1">CD-NTase-associated protein 12/Pycsar effector protein TIR domain-containing protein</fullName>
    </recommendedName>
</protein>
<dbReference type="InterPro" id="IPR019302">
    <property type="entry name" value="CAP12/PCTIR_TIR_dom"/>
</dbReference>
<keyword evidence="3" id="KW-1185">Reference proteome</keyword>
<feature type="domain" description="CD-NTase-associated protein 12/Pycsar effector protein TIR" evidence="1">
    <location>
        <begin position="159"/>
        <end position="286"/>
    </location>
</feature>
<evidence type="ECO:0000259" key="1">
    <source>
        <dbReference type="Pfam" id="PF10137"/>
    </source>
</evidence>
<dbReference type="Pfam" id="PF10137">
    <property type="entry name" value="CAP12-PCTIR_TIR"/>
    <property type="match status" value="1"/>
</dbReference>
<reference evidence="2" key="2">
    <citation type="submission" date="2020-09" db="EMBL/GenBank/DDBJ databases">
        <authorList>
            <person name="Sun Q."/>
            <person name="Zhou Y."/>
        </authorList>
    </citation>
    <scope>NUCLEOTIDE SEQUENCE</scope>
    <source>
        <strain evidence="2">CGMCC 1.15367</strain>
    </source>
</reference>
<accession>A0A916ZL79</accession>
<proteinExistence type="predicted"/>
<dbReference type="AlphaFoldDB" id="A0A916ZL79"/>
<sequence length="313" mass="34915">MFNVMVTANDNAWEEGAYIWDRSRVLEHTAEDIRAPLLALTPAVLEELAKLPTLFMYEQSADGVPRIGHIRRIQQRGSDIRVIFEFDNSIPPLTDEAIQEVRWDLQLTDFEFSRTHWAVKDGDLFVILREHGLIGAVAPEAPEVEPEPVAPAVEVRPAKVSLVHGRDEAAKHAVARFLERRVAVDVIILSERPNRGRSILTKFREEADGAAFAVVLLTGDDLGHLRPELVPAGEAAPVAVRRPRQNVLFEMGFFIGQLGVERVCALVSPGVECPSDYDGVVYVPLDNQDGWQRRLVTELHAADVPVSATWWQA</sequence>
<evidence type="ECO:0000313" key="2">
    <source>
        <dbReference type="EMBL" id="GGE02413.1"/>
    </source>
</evidence>
<evidence type="ECO:0000313" key="3">
    <source>
        <dbReference type="Proteomes" id="UP000644699"/>
    </source>
</evidence>
<name>A0A916ZL79_9HYPH</name>
<dbReference type="EMBL" id="BMIQ01000003">
    <property type="protein sequence ID" value="GGE02413.1"/>
    <property type="molecule type" value="Genomic_DNA"/>
</dbReference>
<dbReference type="RefSeq" id="WP_188908336.1">
    <property type="nucleotide sequence ID" value="NZ_BMIQ01000003.1"/>
</dbReference>
<organism evidence="2 3">
    <name type="scientific">Aureimonas endophytica</name>
    <dbReference type="NCBI Taxonomy" id="2027858"/>
    <lineage>
        <taxon>Bacteria</taxon>
        <taxon>Pseudomonadati</taxon>
        <taxon>Pseudomonadota</taxon>
        <taxon>Alphaproteobacteria</taxon>
        <taxon>Hyphomicrobiales</taxon>
        <taxon>Aurantimonadaceae</taxon>
        <taxon>Aureimonas</taxon>
    </lineage>
</organism>
<dbReference type="Proteomes" id="UP000644699">
    <property type="component" value="Unassembled WGS sequence"/>
</dbReference>
<reference evidence="2" key="1">
    <citation type="journal article" date="2014" name="Int. J. Syst. Evol. Microbiol.">
        <title>Complete genome sequence of Corynebacterium casei LMG S-19264T (=DSM 44701T), isolated from a smear-ripened cheese.</title>
        <authorList>
            <consortium name="US DOE Joint Genome Institute (JGI-PGF)"/>
            <person name="Walter F."/>
            <person name="Albersmeier A."/>
            <person name="Kalinowski J."/>
            <person name="Ruckert C."/>
        </authorList>
    </citation>
    <scope>NUCLEOTIDE SEQUENCE</scope>
    <source>
        <strain evidence="2">CGMCC 1.15367</strain>
    </source>
</reference>
<dbReference type="GO" id="GO:0050135">
    <property type="term" value="F:NADP+ nucleosidase activity"/>
    <property type="evidence" value="ECO:0007669"/>
    <property type="project" value="InterPro"/>
</dbReference>
<gene>
    <name evidence="2" type="ORF">GCM10011390_21600</name>
</gene>